<protein>
    <recommendedName>
        <fullName evidence="1">DUF402 domain-containing protein</fullName>
    </recommendedName>
</protein>
<dbReference type="Proteomes" id="UP000515708">
    <property type="component" value="Chromosome"/>
</dbReference>
<feature type="domain" description="DUF402" evidence="1">
    <location>
        <begin position="44"/>
        <end position="162"/>
    </location>
</feature>
<dbReference type="SUPFAM" id="SSF159234">
    <property type="entry name" value="FomD-like"/>
    <property type="match status" value="1"/>
</dbReference>
<evidence type="ECO:0000259" key="1">
    <source>
        <dbReference type="Pfam" id="PF04167"/>
    </source>
</evidence>
<dbReference type="Pfam" id="PF04167">
    <property type="entry name" value="DUF402"/>
    <property type="match status" value="1"/>
</dbReference>
<accession>A0A7D7W748</accession>
<name>A0A7D7W748_9MICO</name>
<evidence type="ECO:0000313" key="3">
    <source>
        <dbReference type="Proteomes" id="UP000515708"/>
    </source>
</evidence>
<dbReference type="InterPro" id="IPR007295">
    <property type="entry name" value="DUF402"/>
</dbReference>
<sequence>MNAKRPEPGTPMVMKWRKWDDSPHWVSDVIYLGADQWGDWVGQPIGWRSHRPGADFVAESPNVTLVPRDHDDFALTVHRGHPRGLRIYIDLAWDVRWSDDPLLSTAIDMDLDVVRRLNELGTYVDDRDEWAEHSVRYGYPADVMTHLEARALELEERVRAQGAPFDDATADPWLDRLIALGLDR</sequence>
<organism evidence="2 3">
    <name type="scientific">Microbacterium esteraromaticum</name>
    <dbReference type="NCBI Taxonomy" id="57043"/>
    <lineage>
        <taxon>Bacteria</taxon>
        <taxon>Bacillati</taxon>
        <taxon>Actinomycetota</taxon>
        <taxon>Actinomycetes</taxon>
        <taxon>Micrococcales</taxon>
        <taxon>Microbacteriaceae</taxon>
        <taxon>Microbacterium</taxon>
    </lineage>
</organism>
<evidence type="ECO:0000313" key="2">
    <source>
        <dbReference type="EMBL" id="QMU96195.1"/>
    </source>
</evidence>
<proteinExistence type="predicted"/>
<dbReference type="RefSeq" id="WP_182254301.1">
    <property type="nucleotide sequence ID" value="NZ_CP043732.1"/>
</dbReference>
<gene>
    <name evidence="2" type="ORF">FVO59_02480</name>
</gene>
<dbReference type="AlphaFoldDB" id="A0A7D7W748"/>
<dbReference type="InterPro" id="IPR035930">
    <property type="entry name" value="FomD-like_sf"/>
</dbReference>
<dbReference type="EMBL" id="CP043732">
    <property type="protein sequence ID" value="QMU96195.1"/>
    <property type="molecule type" value="Genomic_DNA"/>
</dbReference>
<reference evidence="2 3" key="1">
    <citation type="journal article" date="2020" name="Front. Microbiol.">
        <title>Design of Bacterial Strain-Specific qPCR Assays Using NGS Data and Publicly Available Resources and Its Application to Track Biocontrol Strains.</title>
        <authorList>
            <person name="Hernandez I."/>
            <person name="Sant C."/>
            <person name="Martinez R."/>
            <person name="Fernandez C."/>
        </authorList>
    </citation>
    <scope>NUCLEOTIDE SEQUENCE [LARGE SCALE GENOMIC DNA]</scope>
    <source>
        <strain evidence="2 3">B24</strain>
    </source>
</reference>
<dbReference type="Gene3D" id="2.40.380.10">
    <property type="entry name" value="FomD-like"/>
    <property type="match status" value="1"/>
</dbReference>